<keyword evidence="9" id="KW-0735">Signal-anchor</keyword>
<proteinExistence type="inferred from homology"/>
<keyword evidence="11" id="KW-1185">Reference proteome</keyword>
<dbReference type="InterPro" id="IPR027417">
    <property type="entry name" value="P-loop_NTPase"/>
</dbReference>
<dbReference type="PANTHER" id="PTHR12137:SF54">
    <property type="entry name" value="CARBOHYDRATE SULFOTRANSFERASE"/>
    <property type="match status" value="1"/>
</dbReference>
<evidence type="ECO:0000256" key="5">
    <source>
        <dbReference type="ARBA" id="ARBA00022989"/>
    </source>
</evidence>
<keyword evidence="4 9" id="KW-0812">Transmembrane</keyword>
<dbReference type="InterPro" id="IPR018011">
    <property type="entry name" value="Carb_sulfotrans_8-10"/>
</dbReference>
<dbReference type="SUPFAM" id="SSF52540">
    <property type="entry name" value="P-loop containing nucleoside triphosphate hydrolases"/>
    <property type="match status" value="1"/>
</dbReference>
<comment type="similarity">
    <text evidence="2 9">Belongs to the sulfotransferase 2 family.</text>
</comment>
<keyword evidence="6 9" id="KW-0333">Golgi apparatus</keyword>
<organism evidence="10 11">
    <name type="scientific">Acropora cervicornis</name>
    <name type="common">Staghorn coral</name>
    <dbReference type="NCBI Taxonomy" id="6130"/>
    <lineage>
        <taxon>Eukaryota</taxon>
        <taxon>Metazoa</taxon>
        <taxon>Cnidaria</taxon>
        <taxon>Anthozoa</taxon>
        <taxon>Hexacorallia</taxon>
        <taxon>Scleractinia</taxon>
        <taxon>Astrocoeniina</taxon>
        <taxon>Acroporidae</taxon>
        <taxon>Acropora</taxon>
    </lineage>
</organism>
<dbReference type="InterPro" id="IPR005331">
    <property type="entry name" value="Sulfotransferase"/>
</dbReference>
<reference evidence="10" key="1">
    <citation type="journal article" date="2023" name="G3 (Bethesda)">
        <title>Whole genome assembly and annotation of the endangered Caribbean coral Acropora cervicornis.</title>
        <authorList>
            <person name="Selwyn J.D."/>
            <person name="Vollmer S.V."/>
        </authorList>
    </citation>
    <scope>NUCLEOTIDE SEQUENCE</scope>
    <source>
        <strain evidence="10">K2</strain>
    </source>
</reference>
<evidence type="ECO:0000256" key="7">
    <source>
        <dbReference type="ARBA" id="ARBA00023136"/>
    </source>
</evidence>
<dbReference type="GO" id="GO:0000139">
    <property type="term" value="C:Golgi membrane"/>
    <property type="evidence" value="ECO:0007669"/>
    <property type="project" value="UniProtKB-SubCell"/>
</dbReference>
<reference evidence="10" key="2">
    <citation type="journal article" date="2023" name="Science">
        <title>Genomic signatures of disease resistance in endangered staghorn corals.</title>
        <authorList>
            <person name="Vollmer S.V."/>
            <person name="Selwyn J.D."/>
            <person name="Despard B.A."/>
            <person name="Roesel C.L."/>
        </authorList>
    </citation>
    <scope>NUCLEOTIDE SEQUENCE</scope>
    <source>
        <strain evidence="10">K2</strain>
    </source>
</reference>
<dbReference type="PANTHER" id="PTHR12137">
    <property type="entry name" value="CARBOHYDRATE SULFOTRANSFERASE"/>
    <property type="match status" value="1"/>
</dbReference>
<evidence type="ECO:0000256" key="2">
    <source>
        <dbReference type="ARBA" id="ARBA00006339"/>
    </source>
</evidence>
<evidence type="ECO:0000313" key="10">
    <source>
        <dbReference type="EMBL" id="KAK2572511.1"/>
    </source>
</evidence>
<dbReference type="GO" id="GO:0016051">
    <property type="term" value="P:carbohydrate biosynthetic process"/>
    <property type="evidence" value="ECO:0007669"/>
    <property type="project" value="InterPro"/>
</dbReference>
<evidence type="ECO:0000313" key="11">
    <source>
        <dbReference type="Proteomes" id="UP001249851"/>
    </source>
</evidence>
<keyword evidence="8 9" id="KW-0325">Glycoprotein</keyword>
<evidence type="ECO:0000256" key="4">
    <source>
        <dbReference type="ARBA" id="ARBA00022692"/>
    </source>
</evidence>
<feature type="transmembrane region" description="Helical" evidence="9">
    <location>
        <begin position="7"/>
        <end position="24"/>
    </location>
</feature>
<dbReference type="EC" id="2.8.2.-" evidence="9"/>
<dbReference type="GO" id="GO:0008146">
    <property type="term" value="F:sulfotransferase activity"/>
    <property type="evidence" value="ECO:0007669"/>
    <property type="project" value="InterPro"/>
</dbReference>
<evidence type="ECO:0000256" key="8">
    <source>
        <dbReference type="ARBA" id="ARBA00023180"/>
    </source>
</evidence>
<accession>A0AAD9R4D1</accession>
<keyword evidence="5 9" id="KW-1133">Transmembrane helix</keyword>
<protein>
    <recommendedName>
        <fullName evidence="9">Carbohydrate sulfotransferase</fullName>
        <ecNumber evidence="9">2.8.2.-</ecNumber>
    </recommendedName>
</protein>
<dbReference type="AlphaFoldDB" id="A0AAD9R4D1"/>
<evidence type="ECO:0000256" key="9">
    <source>
        <dbReference type="RuleBase" id="RU364020"/>
    </source>
</evidence>
<dbReference type="Proteomes" id="UP001249851">
    <property type="component" value="Unassembled WGS sequence"/>
</dbReference>
<name>A0AAD9R4D1_ACRCE</name>
<keyword evidence="3 9" id="KW-0808">Transferase</keyword>
<keyword evidence="7 9" id="KW-0472">Membrane</keyword>
<gene>
    <name evidence="10" type="ORF">P5673_002766</name>
</gene>
<keyword evidence="9" id="KW-0119">Carbohydrate metabolism</keyword>
<dbReference type="EMBL" id="JARQWQ010000004">
    <property type="protein sequence ID" value="KAK2572511.1"/>
    <property type="molecule type" value="Genomic_DNA"/>
</dbReference>
<comment type="caution">
    <text evidence="10">The sequence shown here is derived from an EMBL/GenBank/DDBJ whole genome shotgun (WGS) entry which is preliminary data.</text>
</comment>
<evidence type="ECO:0000256" key="6">
    <source>
        <dbReference type="ARBA" id="ARBA00023034"/>
    </source>
</evidence>
<evidence type="ECO:0000256" key="1">
    <source>
        <dbReference type="ARBA" id="ARBA00004323"/>
    </source>
</evidence>
<dbReference type="Pfam" id="PF03567">
    <property type="entry name" value="Sulfotransfer_2"/>
    <property type="match status" value="1"/>
</dbReference>
<comment type="subcellular location">
    <subcellularLocation>
        <location evidence="1 9">Golgi apparatus membrane</location>
        <topology evidence="1 9">Single-pass type II membrane protein</topology>
    </subcellularLocation>
</comment>
<sequence>MPCSRRIYTYIGLLGVSSFLWLFLSSEEQKVIGHISAKRMANNLSRIDQFVSRVISRQEERKRNLSSFCKAEKAMSSIQPRQLNHLIVDKKHKIVYCYIPKVACTSWKKIMAQLVNLNYKGTSVHKLRFDLLSYHSKSDVLHILNNYYKFMFVRDPYSRLLSAFKDKFSKKSNDIYVKYERKIKRSVRLKLVGDANTRTSQIDINFEAFISYLIDISQKGGRLNEHWRQYYKLCFPCQINYDFIGHYETLEEDARFALYNAGVDELVAFPPVSYTSTKDDLGHFYSEVPPEYISKLQSIYGADFEMFGYKNRTVT</sequence>
<evidence type="ECO:0000256" key="3">
    <source>
        <dbReference type="ARBA" id="ARBA00022679"/>
    </source>
</evidence>